<keyword evidence="8" id="KW-1185">Reference proteome</keyword>
<evidence type="ECO:0000256" key="5">
    <source>
        <dbReference type="SAM" id="SignalP"/>
    </source>
</evidence>
<feature type="binding site" evidence="3">
    <location>
        <position position="140"/>
    </location>
    <ligand>
        <name>Zn(2+)</name>
        <dbReference type="ChEBI" id="CHEBI:29105"/>
    </ligand>
</feature>
<dbReference type="CDD" id="cd12797">
    <property type="entry name" value="M23_peptidase"/>
    <property type="match status" value="1"/>
</dbReference>
<dbReference type="InterPro" id="IPR050570">
    <property type="entry name" value="Cell_wall_metabolism_enzyme"/>
</dbReference>
<dbReference type="GO" id="GO:0046872">
    <property type="term" value="F:metal ion binding"/>
    <property type="evidence" value="ECO:0007669"/>
    <property type="project" value="UniProtKB-KW"/>
</dbReference>
<dbReference type="Gene3D" id="2.70.70.10">
    <property type="entry name" value="Glucose Permease (Domain IIA)"/>
    <property type="match status" value="1"/>
</dbReference>
<feature type="active site" description="Proton donor/acceptor" evidence="2">
    <location>
        <position position="100"/>
    </location>
</feature>
<dbReference type="PANTHER" id="PTHR21666">
    <property type="entry name" value="PEPTIDASE-RELATED"/>
    <property type="match status" value="1"/>
</dbReference>
<evidence type="ECO:0000259" key="6">
    <source>
        <dbReference type="Pfam" id="PF01551"/>
    </source>
</evidence>
<dbReference type="Pfam" id="PF01551">
    <property type="entry name" value="Peptidase_M23"/>
    <property type="match status" value="1"/>
</dbReference>
<dbReference type="PANTHER" id="PTHR21666:SF289">
    <property type="entry name" value="L-ALA--D-GLU ENDOPEPTIDASE"/>
    <property type="match status" value="1"/>
</dbReference>
<dbReference type="PRINTS" id="PR00933">
    <property type="entry name" value="BLYTICPTASE"/>
</dbReference>
<dbReference type="KEGG" id="tfl:RPIT_13755"/>
<dbReference type="STRING" id="1610493.RPIT_13755"/>
<evidence type="ECO:0000256" key="4">
    <source>
        <dbReference type="PIRSR" id="PIRSR600841-3"/>
    </source>
</evidence>
<dbReference type="GO" id="GO:0006508">
    <property type="term" value="P:proteolysis"/>
    <property type="evidence" value="ECO:0007669"/>
    <property type="project" value="InterPro"/>
</dbReference>
<keyword evidence="3" id="KW-0862">Zinc</keyword>
<accession>A0A1Q2CHY9</accession>
<dbReference type="Proteomes" id="UP000188324">
    <property type="component" value="Chromosome"/>
</dbReference>
<dbReference type="EMBL" id="CP019605">
    <property type="protein sequence ID" value="AQP45738.1"/>
    <property type="molecule type" value="Genomic_DNA"/>
</dbReference>
<feature type="disulfide bond" evidence="4">
    <location>
        <begin position="84"/>
        <end position="131"/>
    </location>
</feature>
<feature type="binding site" evidence="3">
    <location>
        <position position="43"/>
    </location>
    <ligand>
        <name>Zn(2+)</name>
        <dbReference type="ChEBI" id="CHEBI:29105"/>
    </ligand>
</feature>
<comment type="cofactor">
    <cofactor evidence="3">
        <name>Zn(2+)</name>
        <dbReference type="ChEBI" id="CHEBI:29105"/>
    </cofactor>
    <text evidence="3">Binds 1 zinc ion per subunit.</text>
</comment>
<feature type="chain" id="PRO_5013383675" description="M23ase beta-sheet core domain-containing protein" evidence="5">
    <location>
        <begin position="20"/>
        <end position="363"/>
    </location>
</feature>
<sequence length="363" mass="39148">MVTLLLTALGVVVAPPARAAELPGFPMALPIGWGEVVQAGGTHPHATSVRSSVDLGASGGRSIDVVAAADGIVTVSGAGSWSRCQVVIQHDDGWQTRYYHLKSIPSGLQSGQLVKAGTKLGMTAMPGSETCGRGNFRHVHFTLQRNGVEMPIDGLSLGGYTVRSSGSSYCGYWTRNSDGAIVADARRSCYAVPSVSNTLLHPADLDRDASISRGDERPAISATDTIDPALVYTTEGVHSVGGRAWRTACEPYSQTERCRTEIWANTVVQRYGTNVLQEGWAFNNLTYVESPRSLWADNPLGNNDEWTSDDGRKWRTECDTPATGRNGCRSYTYATIVSATTTSRGTTFERVTDWTFNNIVRFS</sequence>
<dbReference type="SUPFAM" id="SSF51261">
    <property type="entry name" value="Duplicated hybrid motif"/>
    <property type="match status" value="1"/>
</dbReference>
<dbReference type="AlphaFoldDB" id="A0A1Q2CHY9"/>
<keyword evidence="3" id="KW-0479">Metal-binding</keyword>
<feature type="domain" description="M23ase beta-sheet core" evidence="6">
    <location>
        <begin position="51"/>
        <end position="149"/>
    </location>
</feature>
<organism evidence="7 8">
    <name type="scientific">Tessaracoccus flavus</name>
    <dbReference type="NCBI Taxonomy" id="1610493"/>
    <lineage>
        <taxon>Bacteria</taxon>
        <taxon>Bacillati</taxon>
        <taxon>Actinomycetota</taxon>
        <taxon>Actinomycetes</taxon>
        <taxon>Propionibacteriales</taxon>
        <taxon>Propionibacteriaceae</taxon>
        <taxon>Tessaracoccus</taxon>
    </lineage>
</organism>
<evidence type="ECO:0000256" key="2">
    <source>
        <dbReference type="PIRSR" id="PIRSR600841-1"/>
    </source>
</evidence>
<evidence type="ECO:0000313" key="7">
    <source>
        <dbReference type="EMBL" id="AQP45738.1"/>
    </source>
</evidence>
<feature type="signal peptide" evidence="5">
    <location>
        <begin position="1"/>
        <end position="19"/>
    </location>
</feature>
<dbReference type="InterPro" id="IPR011055">
    <property type="entry name" value="Dup_hybrid_motif"/>
</dbReference>
<keyword evidence="4" id="KW-1015">Disulfide bond</keyword>
<dbReference type="OrthoDB" id="1099523at2"/>
<evidence type="ECO:0000313" key="8">
    <source>
        <dbReference type="Proteomes" id="UP000188324"/>
    </source>
</evidence>
<evidence type="ECO:0000256" key="1">
    <source>
        <dbReference type="ARBA" id="ARBA00022729"/>
    </source>
</evidence>
<dbReference type="InterPro" id="IPR016047">
    <property type="entry name" value="M23ase_b-sheet_dom"/>
</dbReference>
<evidence type="ECO:0000256" key="3">
    <source>
        <dbReference type="PIRSR" id="PIRSR600841-2"/>
    </source>
</evidence>
<reference evidence="7 8" key="1">
    <citation type="journal article" date="2016" name="Int. J. Syst. Evol. Microbiol.">
        <title>Tessaracoccus flavus sp. nov., isolated from the drainage system of a lindane-producing factory.</title>
        <authorList>
            <person name="Kumari R."/>
            <person name="Singh P."/>
            <person name="Schumann P."/>
            <person name="Lal R."/>
        </authorList>
    </citation>
    <scope>NUCLEOTIDE SEQUENCE [LARGE SCALE GENOMIC DNA]</scope>
    <source>
        <strain evidence="7 8">RP1T</strain>
    </source>
</reference>
<feature type="binding site" evidence="3">
    <location>
        <position position="54"/>
    </location>
    <ligand>
        <name>Zn(2+)</name>
        <dbReference type="ChEBI" id="CHEBI:29105"/>
    </ligand>
</feature>
<dbReference type="RefSeq" id="WP_077343945.1">
    <property type="nucleotide sequence ID" value="NZ_FNPU01000011.1"/>
</dbReference>
<feature type="active site" description="Proton donor/acceptor" evidence="2">
    <location>
        <position position="138"/>
    </location>
</feature>
<dbReference type="GO" id="GO:0004222">
    <property type="term" value="F:metalloendopeptidase activity"/>
    <property type="evidence" value="ECO:0007669"/>
    <property type="project" value="InterPro"/>
</dbReference>
<keyword evidence="1 5" id="KW-0732">Signal</keyword>
<gene>
    <name evidence="7" type="ORF">RPIT_13755</name>
</gene>
<proteinExistence type="predicted"/>
<name>A0A1Q2CHY9_9ACTN</name>
<dbReference type="InterPro" id="IPR000841">
    <property type="entry name" value="Pept_M23A_Blytic"/>
</dbReference>
<protein>
    <recommendedName>
        <fullName evidence="6">M23ase beta-sheet core domain-containing protein</fullName>
    </recommendedName>
</protein>